<proteinExistence type="predicted"/>
<gene>
    <name evidence="1" type="ORF">MCOO_47360</name>
</gene>
<reference evidence="1 2" key="1">
    <citation type="journal article" date="2019" name="Emerg. Microbes Infect.">
        <title>Comprehensive subspecies identification of 175 nontuberculous mycobacteria species based on 7547 genomic profiles.</title>
        <authorList>
            <person name="Matsumoto Y."/>
            <person name="Kinjo T."/>
            <person name="Motooka D."/>
            <person name="Nabeya D."/>
            <person name="Jung N."/>
            <person name="Uechi K."/>
            <person name="Horii T."/>
            <person name="Iida T."/>
            <person name="Fujita J."/>
            <person name="Nakamura S."/>
        </authorList>
    </citation>
    <scope>NUCLEOTIDE SEQUENCE [LARGE SCALE GENOMIC DNA]</scope>
    <source>
        <strain evidence="1 2">JCM 12404</strain>
    </source>
</reference>
<keyword evidence="2" id="KW-1185">Reference proteome</keyword>
<organism evidence="1 2">
    <name type="scientific">Mycobacterium cookii</name>
    <dbReference type="NCBI Taxonomy" id="1775"/>
    <lineage>
        <taxon>Bacteria</taxon>
        <taxon>Bacillati</taxon>
        <taxon>Actinomycetota</taxon>
        <taxon>Actinomycetes</taxon>
        <taxon>Mycobacteriales</taxon>
        <taxon>Mycobacteriaceae</taxon>
        <taxon>Mycobacterium</taxon>
    </lineage>
</organism>
<name>A0A7I7L4I0_9MYCO</name>
<sequence>MSICPPPPPDADGNPACYYRDGWAADTSGSGINVYYFREPSNSVNGEQVTADVRQKDGTTASQIAALDPGQLNDQIQFPGIDKSAVQAVLLTTSTGRCFVIGPGS</sequence>
<dbReference type="KEGG" id="mcoo:MCOO_47360"/>
<accession>A0A7I7L4I0</accession>
<dbReference type="EMBL" id="AP022569">
    <property type="protein sequence ID" value="BBX48721.1"/>
    <property type="molecule type" value="Genomic_DNA"/>
</dbReference>
<dbReference type="Proteomes" id="UP000465866">
    <property type="component" value="Chromosome"/>
</dbReference>
<evidence type="ECO:0000313" key="2">
    <source>
        <dbReference type="Proteomes" id="UP000465866"/>
    </source>
</evidence>
<dbReference type="AlphaFoldDB" id="A0A7I7L4I0"/>
<evidence type="ECO:0000313" key="1">
    <source>
        <dbReference type="EMBL" id="BBX48721.1"/>
    </source>
</evidence>
<protein>
    <submittedName>
        <fullName evidence="1">Uncharacterized protein</fullName>
    </submittedName>
</protein>